<name>A0A4S2KN74_9HYME</name>
<dbReference type="PANTHER" id="PTHR36562">
    <property type="entry name" value="SERINE/ARGININE REPETITIVE MATRIX 2"/>
    <property type="match status" value="1"/>
</dbReference>
<feature type="compositionally biased region" description="Basic residues" evidence="1">
    <location>
        <begin position="181"/>
        <end position="209"/>
    </location>
</feature>
<evidence type="ECO:0000313" key="2">
    <source>
        <dbReference type="EMBL" id="TGZ49449.1"/>
    </source>
</evidence>
<keyword evidence="3" id="KW-1185">Reference proteome</keyword>
<dbReference type="Proteomes" id="UP000310200">
    <property type="component" value="Unassembled WGS sequence"/>
</dbReference>
<dbReference type="STRING" id="300112.A0A4S2KN74"/>
<dbReference type="InterPro" id="IPR051372">
    <property type="entry name" value="CWC21"/>
</dbReference>
<protein>
    <submittedName>
        <fullName evidence="2">Uncharacterized protein</fullName>
    </submittedName>
</protein>
<sequence length="209" mass="23449">MAMSATVSPAKPARGRGPADGRAFFETLWRGGNFLLDRQKVLKRSRKRKLYYAAANNGGKRKQQQQQQLLQMQRQHCCCCQRIQLHLLAERRSNMRSVVSVRETHQIAEAQQEKNAKLREAFGISEFFVEGSSLDPERHAREAEARAAAAAASKVYELVHTPSPEPPALVPEAIAATATEKKKRKRSGSASAGKKKKAKKHKRERYSIT</sequence>
<comment type="caution">
    <text evidence="2">The sequence shown here is derived from an EMBL/GenBank/DDBJ whole genome shotgun (WGS) entry which is preliminary data.</text>
</comment>
<feature type="region of interest" description="Disordered" evidence="1">
    <location>
        <begin position="162"/>
        <end position="209"/>
    </location>
</feature>
<reference evidence="2 3" key="1">
    <citation type="journal article" date="2019" name="Philos. Trans. R. Soc. Lond., B, Biol. Sci.">
        <title>Ant behaviour and brain gene expression of defending hosts depend on the ecological success of the intruding social parasite.</title>
        <authorList>
            <person name="Kaur R."/>
            <person name="Stoldt M."/>
            <person name="Jongepier E."/>
            <person name="Feldmeyer B."/>
            <person name="Menzel F."/>
            <person name="Bornberg-Bauer E."/>
            <person name="Foitzik S."/>
        </authorList>
    </citation>
    <scope>NUCLEOTIDE SEQUENCE [LARGE SCALE GENOMIC DNA]</scope>
    <source>
        <tissue evidence="2">Whole body</tissue>
    </source>
</reference>
<dbReference type="AlphaFoldDB" id="A0A4S2KN74"/>
<dbReference type="PANTHER" id="PTHR36562:SF5">
    <property type="entry name" value="SERINE_ARGININE REPETITIVE MATRIX 2"/>
    <property type="match status" value="1"/>
</dbReference>
<accession>A0A4S2KN74</accession>
<organism evidence="2 3">
    <name type="scientific">Temnothorax longispinosus</name>
    <dbReference type="NCBI Taxonomy" id="300112"/>
    <lineage>
        <taxon>Eukaryota</taxon>
        <taxon>Metazoa</taxon>
        <taxon>Ecdysozoa</taxon>
        <taxon>Arthropoda</taxon>
        <taxon>Hexapoda</taxon>
        <taxon>Insecta</taxon>
        <taxon>Pterygota</taxon>
        <taxon>Neoptera</taxon>
        <taxon>Endopterygota</taxon>
        <taxon>Hymenoptera</taxon>
        <taxon>Apocrita</taxon>
        <taxon>Aculeata</taxon>
        <taxon>Formicoidea</taxon>
        <taxon>Formicidae</taxon>
        <taxon>Myrmicinae</taxon>
        <taxon>Temnothorax</taxon>
    </lineage>
</organism>
<proteinExistence type="predicted"/>
<gene>
    <name evidence="2" type="ORF">DBV15_08242</name>
</gene>
<dbReference type="GO" id="GO:0005634">
    <property type="term" value="C:nucleus"/>
    <property type="evidence" value="ECO:0007669"/>
    <property type="project" value="TreeGrafter"/>
</dbReference>
<dbReference type="EMBL" id="QBLH01002134">
    <property type="protein sequence ID" value="TGZ49449.1"/>
    <property type="molecule type" value="Genomic_DNA"/>
</dbReference>
<evidence type="ECO:0000313" key="3">
    <source>
        <dbReference type="Proteomes" id="UP000310200"/>
    </source>
</evidence>
<evidence type="ECO:0000256" key="1">
    <source>
        <dbReference type="SAM" id="MobiDB-lite"/>
    </source>
</evidence>